<name>A0AA87AXI8_9BACL</name>
<dbReference type="PANTHER" id="PTHR41328">
    <property type="entry name" value="TERMINASE SMALL SUBUNIT-RELATED"/>
    <property type="match status" value="1"/>
</dbReference>
<evidence type="ECO:0008006" key="5">
    <source>
        <dbReference type="Google" id="ProtNLM"/>
    </source>
</evidence>
<dbReference type="EMBL" id="ACRO01000047">
    <property type="protein sequence ID" value="EGF86023.1"/>
    <property type="molecule type" value="Genomic_DNA"/>
</dbReference>
<evidence type="ECO:0000313" key="4">
    <source>
        <dbReference type="Proteomes" id="UP000004773"/>
    </source>
</evidence>
<dbReference type="InterPro" id="IPR038713">
    <property type="entry name" value="Terminase_Gp1_N_sf"/>
</dbReference>
<gene>
    <name evidence="3" type="ORF">HMPREF0428_01825</name>
</gene>
<dbReference type="InterPro" id="IPR052404">
    <property type="entry name" value="SPP1-like_terminase"/>
</dbReference>
<dbReference type="AlphaFoldDB" id="A0AA87AXI8"/>
<sequence length="149" mass="16946">MAKLSLKQQKFADEYIISGNAEKSALSAGYSESYARKQSHKLLANVGIKSYIDERMKEIESKKSATQQEVIEYLTSVMRGEHKEEILIGQGQGFQEITYIDVSAKDRLKAANLLNKIHQARESKQDETKKEDKLDIYIAKVDGELDEFI</sequence>
<keyword evidence="1" id="KW-1188">Viral release from host cell</keyword>
<evidence type="ECO:0000256" key="1">
    <source>
        <dbReference type="ARBA" id="ARBA00022612"/>
    </source>
</evidence>
<evidence type="ECO:0000256" key="2">
    <source>
        <dbReference type="ARBA" id="ARBA00023219"/>
    </source>
</evidence>
<protein>
    <recommendedName>
        <fullName evidence="5">Terminase small subunit</fullName>
    </recommendedName>
</protein>
<organism evidence="3 4">
    <name type="scientific">Gemella haemolysans M341</name>
    <dbReference type="NCBI Taxonomy" id="562981"/>
    <lineage>
        <taxon>Bacteria</taxon>
        <taxon>Bacillati</taxon>
        <taxon>Bacillota</taxon>
        <taxon>Bacilli</taxon>
        <taxon>Bacillales</taxon>
        <taxon>Gemellaceae</taxon>
        <taxon>Gemella</taxon>
    </lineage>
</organism>
<dbReference type="Proteomes" id="UP000004773">
    <property type="component" value="Unassembled WGS sequence"/>
</dbReference>
<proteinExistence type="predicted"/>
<comment type="caution">
    <text evidence="3">The sequence shown here is derived from an EMBL/GenBank/DDBJ whole genome shotgun (WGS) entry which is preliminary data.</text>
</comment>
<dbReference type="PANTHER" id="PTHR41328:SF2">
    <property type="entry name" value="TERMINASE SMALL SUBUNIT"/>
    <property type="match status" value="1"/>
</dbReference>
<reference evidence="3 4" key="1">
    <citation type="submission" date="2011-03" db="EMBL/GenBank/DDBJ databases">
        <title>The Genome Sequence of Gemella haemolysans M341.</title>
        <authorList>
            <consortium name="The Broad Institute Genome Sequencing Platform"/>
            <consortium name="The Broad Institute Genome Sequencing Center for Infectious Disease"/>
            <person name="Earl A."/>
            <person name="Ward D."/>
            <person name="Feldgarden M."/>
            <person name="Gevers D."/>
            <person name="Sibley C.D."/>
            <person name="Field T.R."/>
            <person name="Grinwis M."/>
            <person name="Eshaghurshan C.S."/>
            <person name="Surette M.G."/>
            <person name="Young S.K."/>
            <person name="Zeng Q."/>
            <person name="Gargeya S."/>
            <person name="Fitzgerald M."/>
            <person name="Haas B."/>
            <person name="Abouelleil A."/>
            <person name="Alvarado L."/>
            <person name="Arachchi H.M."/>
            <person name="Berlin A."/>
            <person name="Brown A."/>
            <person name="Chapman S.B."/>
            <person name="Chen Z."/>
            <person name="Dunbar C."/>
            <person name="Freedman E."/>
            <person name="Gearin G."/>
            <person name="Gellesch M."/>
            <person name="Goldberg J."/>
            <person name="Griggs A."/>
            <person name="Gujja S."/>
            <person name="Heilman E.R."/>
            <person name="Heiman D."/>
            <person name="Howarth C."/>
            <person name="Larson L."/>
            <person name="Lui A."/>
            <person name="MacDonald P.J.P."/>
            <person name="Mehta T."/>
            <person name="Montmayeur A."/>
            <person name="Murphy C."/>
            <person name="Neiman D."/>
            <person name="Pearson M."/>
            <person name="Priest M."/>
            <person name="Roberts A."/>
            <person name="Saif S."/>
            <person name="Shea T."/>
            <person name="Shenoy N."/>
            <person name="Sisk P."/>
            <person name="Stolte C."/>
            <person name="Sykes S."/>
            <person name="White J."/>
            <person name="Yandava C."/>
            <person name="Wortman J."/>
            <person name="Nusbaum C."/>
            <person name="Birren B."/>
        </authorList>
    </citation>
    <scope>NUCLEOTIDE SEQUENCE [LARGE SCALE GENOMIC DNA]</scope>
    <source>
        <strain evidence="3 4">M341</strain>
    </source>
</reference>
<dbReference type="InterPro" id="IPR005335">
    <property type="entry name" value="Terminase_ssu"/>
</dbReference>
<dbReference type="Gene3D" id="1.10.10.1400">
    <property type="entry name" value="Terminase, small subunit, N-terminal DNA-binding domain, HTH motif"/>
    <property type="match status" value="1"/>
</dbReference>
<dbReference type="RefSeq" id="WP_003148006.1">
    <property type="nucleotide sequence ID" value="NZ_GL883586.1"/>
</dbReference>
<keyword evidence="2" id="KW-0231">Viral genome packaging</keyword>
<dbReference type="Pfam" id="PF03592">
    <property type="entry name" value="Terminase_2"/>
    <property type="match status" value="1"/>
</dbReference>
<evidence type="ECO:0000313" key="3">
    <source>
        <dbReference type="EMBL" id="EGF86023.1"/>
    </source>
</evidence>
<dbReference type="GO" id="GO:0051276">
    <property type="term" value="P:chromosome organization"/>
    <property type="evidence" value="ECO:0007669"/>
    <property type="project" value="InterPro"/>
</dbReference>
<dbReference type="Gene3D" id="6.10.140.2160">
    <property type="match status" value="1"/>
</dbReference>
<accession>A0AA87AXI8</accession>